<name>A0A1I8FGV6_9PLAT</name>
<evidence type="ECO:0000313" key="1">
    <source>
        <dbReference type="Proteomes" id="UP000095280"/>
    </source>
</evidence>
<evidence type="ECO:0000313" key="2">
    <source>
        <dbReference type="WBParaSite" id="maker-unitig_34232-snap-gene-0.3-mRNA-1"/>
    </source>
</evidence>
<dbReference type="WBParaSite" id="maker-unitig_34232-snap-gene-0.3-mRNA-1">
    <property type="protein sequence ID" value="maker-unitig_34232-snap-gene-0.3-mRNA-1"/>
    <property type="gene ID" value="maker-unitig_34232-snap-gene-0.3"/>
</dbReference>
<protein>
    <submittedName>
        <fullName evidence="2">Uncharacterized protein</fullName>
    </submittedName>
</protein>
<keyword evidence="1" id="KW-1185">Reference proteome</keyword>
<dbReference type="AlphaFoldDB" id="A0A1I8FGV6"/>
<dbReference type="Proteomes" id="UP000095280">
    <property type="component" value="Unplaced"/>
</dbReference>
<accession>A0A1I8FGV6</accession>
<proteinExistence type="predicted"/>
<reference evidence="2" key="1">
    <citation type="submission" date="2016-11" db="UniProtKB">
        <authorList>
            <consortium name="WormBaseParasite"/>
        </authorList>
    </citation>
    <scope>IDENTIFICATION</scope>
</reference>
<organism evidence="1 2">
    <name type="scientific">Macrostomum lignano</name>
    <dbReference type="NCBI Taxonomy" id="282301"/>
    <lineage>
        <taxon>Eukaryota</taxon>
        <taxon>Metazoa</taxon>
        <taxon>Spiralia</taxon>
        <taxon>Lophotrochozoa</taxon>
        <taxon>Platyhelminthes</taxon>
        <taxon>Rhabditophora</taxon>
        <taxon>Macrostomorpha</taxon>
        <taxon>Macrostomida</taxon>
        <taxon>Macrostomidae</taxon>
        <taxon>Macrostomum</taxon>
    </lineage>
</organism>
<sequence length="250" mass="28509">MRIRLKTSRRCLYRVNPERDGWITRKCSWKLRGCRTCVQRVREAPRTPVHSTKKLVFNRHGVGALAKHWKRKGIMRVQKNESHEDVAKCPKPADRWETPLPTATTSRALTSLSHHLLAVEVWKVRQATQSQGQPSDLASVRIASKRKSVCKQSRSEKGSCVRKRQKDISGVQLSAIVHREKKKCDTLNDAIQVTPDALLGQAAEVLLLRYVTRRIRCRCPAGGRKRLCRAGSWVTETISFALRHGRCYNA</sequence>